<dbReference type="SMART" id="SM00345">
    <property type="entry name" value="HTH_GNTR"/>
    <property type="match status" value="1"/>
</dbReference>
<protein>
    <submittedName>
        <fullName evidence="5">UbiC transcription regulator-associated domain protein</fullName>
    </submittedName>
</protein>
<dbReference type="AlphaFoldDB" id="A0A136Q7Z9"/>
<dbReference type="OrthoDB" id="9801546at2"/>
<keyword evidence="2" id="KW-0238">DNA-binding</keyword>
<dbReference type="InterPro" id="IPR050679">
    <property type="entry name" value="Bact_HTH_transcr_reg"/>
</dbReference>
<dbReference type="GO" id="GO:0045892">
    <property type="term" value="P:negative regulation of DNA-templated transcription"/>
    <property type="evidence" value="ECO:0007669"/>
    <property type="project" value="TreeGrafter"/>
</dbReference>
<dbReference type="Gene3D" id="1.10.10.10">
    <property type="entry name" value="Winged helix-like DNA-binding domain superfamily/Winged helix DNA-binding domain"/>
    <property type="match status" value="1"/>
</dbReference>
<evidence type="ECO:0000256" key="3">
    <source>
        <dbReference type="ARBA" id="ARBA00023163"/>
    </source>
</evidence>
<dbReference type="InterPro" id="IPR011663">
    <property type="entry name" value="UTRA"/>
</dbReference>
<accession>A0A136Q7Z9</accession>
<dbReference type="RefSeq" id="WP_066523247.1">
    <property type="nucleotide sequence ID" value="NZ_CABMOF010000014.1"/>
</dbReference>
<dbReference type="EMBL" id="LSZW01000030">
    <property type="protein sequence ID" value="KXK66811.1"/>
    <property type="molecule type" value="Genomic_DNA"/>
</dbReference>
<dbReference type="InterPro" id="IPR036390">
    <property type="entry name" value="WH_DNA-bd_sf"/>
</dbReference>
<dbReference type="PROSITE" id="PS50949">
    <property type="entry name" value="HTH_GNTR"/>
    <property type="match status" value="1"/>
</dbReference>
<dbReference type="GO" id="GO:0003677">
    <property type="term" value="F:DNA binding"/>
    <property type="evidence" value="ECO:0007669"/>
    <property type="project" value="UniProtKB-KW"/>
</dbReference>
<dbReference type="Pfam" id="PF07702">
    <property type="entry name" value="UTRA"/>
    <property type="match status" value="1"/>
</dbReference>
<dbReference type="Gene3D" id="3.40.1410.10">
    <property type="entry name" value="Chorismate lyase-like"/>
    <property type="match status" value="1"/>
</dbReference>
<dbReference type="InterPro" id="IPR028978">
    <property type="entry name" value="Chorismate_lyase_/UTRA_dom_sf"/>
</dbReference>
<sequence length="238" mass="27150">MTKIPEYRKIYSELKREIKRGTYSPGMFLPTETELENMFGVSRTTIRKAISLLVLEGFISVQQGRGTEVQEVSTSQRLNQITSFSETLSQKGYIVTTRGFYLEHIPAPAFVREALGLEKDCTVHHLQRVQCADGRPICIMENYISAHIIPDFEIRNSNFVSLYELLEHEYNLVLREAVERITAIGASFTESQILLVPSGTPLLFSKRITYCDKGPFEYVINKVLAEQYEYAIHLSGRA</sequence>
<proteinExistence type="predicted"/>
<dbReference type="InterPro" id="IPR000524">
    <property type="entry name" value="Tscrpt_reg_HTH_GntR"/>
</dbReference>
<dbReference type="SUPFAM" id="SSF64288">
    <property type="entry name" value="Chorismate lyase-like"/>
    <property type="match status" value="1"/>
</dbReference>
<reference evidence="5 6" key="1">
    <citation type="submission" date="2016-02" db="EMBL/GenBank/DDBJ databases">
        <authorList>
            <person name="Wen L."/>
            <person name="He K."/>
            <person name="Yang H."/>
        </authorList>
    </citation>
    <scope>NUCLEOTIDE SEQUENCE [LARGE SCALE GENOMIC DNA]</scope>
    <source>
        <strain evidence="5 6">DSM 22607</strain>
    </source>
</reference>
<evidence type="ECO:0000256" key="1">
    <source>
        <dbReference type="ARBA" id="ARBA00023015"/>
    </source>
</evidence>
<dbReference type="PATRIC" id="fig|626937.4.peg.354"/>
<dbReference type="PANTHER" id="PTHR44846:SF1">
    <property type="entry name" value="MANNOSYL-D-GLYCERATE TRANSPORT_METABOLISM SYSTEM REPRESSOR MNGR-RELATED"/>
    <property type="match status" value="1"/>
</dbReference>
<keyword evidence="6" id="KW-1185">Reference proteome</keyword>
<dbReference type="SMART" id="SM00866">
    <property type="entry name" value="UTRA"/>
    <property type="match status" value="1"/>
</dbReference>
<dbReference type="SUPFAM" id="SSF46785">
    <property type="entry name" value="Winged helix' DNA-binding domain"/>
    <property type="match status" value="1"/>
</dbReference>
<evidence type="ECO:0000259" key="4">
    <source>
        <dbReference type="PROSITE" id="PS50949"/>
    </source>
</evidence>
<keyword evidence="1" id="KW-0805">Transcription regulation</keyword>
<dbReference type="CDD" id="cd07377">
    <property type="entry name" value="WHTH_GntR"/>
    <property type="match status" value="1"/>
</dbReference>
<evidence type="ECO:0000313" key="6">
    <source>
        <dbReference type="Proteomes" id="UP000070366"/>
    </source>
</evidence>
<feature type="domain" description="HTH gntR-type" evidence="4">
    <location>
        <begin position="4"/>
        <end position="72"/>
    </location>
</feature>
<dbReference type="InterPro" id="IPR036388">
    <property type="entry name" value="WH-like_DNA-bd_sf"/>
</dbReference>
<dbReference type="GO" id="GO:0003700">
    <property type="term" value="F:DNA-binding transcription factor activity"/>
    <property type="evidence" value="ECO:0007669"/>
    <property type="project" value="InterPro"/>
</dbReference>
<dbReference type="STRING" id="626937.HMPREF3293_00357"/>
<comment type="caution">
    <text evidence="5">The sequence shown here is derived from an EMBL/GenBank/DDBJ whole genome shotgun (WGS) entry which is preliminary data.</text>
</comment>
<dbReference type="Proteomes" id="UP000070366">
    <property type="component" value="Unassembled WGS sequence"/>
</dbReference>
<dbReference type="KEGG" id="cmiu:B1H56_09300"/>
<evidence type="ECO:0000256" key="2">
    <source>
        <dbReference type="ARBA" id="ARBA00023125"/>
    </source>
</evidence>
<dbReference type="PRINTS" id="PR00035">
    <property type="entry name" value="HTHGNTR"/>
</dbReference>
<dbReference type="PANTHER" id="PTHR44846">
    <property type="entry name" value="MANNOSYL-D-GLYCERATE TRANSPORT/METABOLISM SYSTEM REPRESSOR MNGR-RELATED"/>
    <property type="match status" value="1"/>
</dbReference>
<keyword evidence="3" id="KW-0804">Transcription</keyword>
<name>A0A136Q7Z9_9FIRM</name>
<gene>
    <name evidence="5" type="ORF">HMPREF3293_00357</name>
</gene>
<evidence type="ECO:0000313" key="5">
    <source>
        <dbReference type="EMBL" id="KXK66811.1"/>
    </source>
</evidence>
<dbReference type="Pfam" id="PF00392">
    <property type="entry name" value="GntR"/>
    <property type="match status" value="1"/>
</dbReference>
<organism evidence="5 6">
    <name type="scientific">Christensenella minuta</name>
    <dbReference type="NCBI Taxonomy" id="626937"/>
    <lineage>
        <taxon>Bacteria</taxon>
        <taxon>Bacillati</taxon>
        <taxon>Bacillota</taxon>
        <taxon>Clostridia</taxon>
        <taxon>Christensenellales</taxon>
        <taxon>Christensenellaceae</taxon>
        <taxon>Christensenella</taxon>
    </lineage>
</organism>